<dbReference type="SUPFAM" id="SSF53474">
    <property type="entry name" value="alpha/beta-Hydrolases"/>
    <property type="match status" value="1"/>
</dbReference>
<evidence type="ECO:0000256" key="1">
    <source>
        <dbReference type="SAM" id="MobiDB-lite"/>
    </source>
</evidence>
<feature type="compositionally biased region" description="Basic and acidic residues" evidence="1">
    <location>
        <begin position="39"/>
        <end position="53"/>
    </location>
</feature>
<organism evidence="2 3">
    <name type="scientific">Coccomyxa viridis</name>
    <dbReference type="NCBI Taxonomy" id="1274662"/>
    <lineage>
        <taxon>Eukaryota</taxon>
        <taxon>Viridiplantae</taxon>
        <taxon>Chlorophyta</taxon>
        <taxon>core chlorophytes</taxon>
        <taxon>Trebouxiophyceae</taxon>
        <taxon>Trebouxiophyceae incertae sedis</taxon>
        <taxon>Coccomyxaceae</taxon>
        <taxon>Coccomyxa</taxon>
    </lineage>
</organism>
<proteinExistence type="predicted"/>
<name>A0AAV1HVB9_9CHLO</name>
<dbReference type="GO" id="GO:0047746">
    <property type="term" value="F:chlorophyllase activity"/>
    <property type="evidence" value="ECO:0007669"/>
    <property type="project" value="TreeGrafter"/>
</dbReference>
<feature type="compositionally biased region" description="Basic residues" evidence="1">
    <location>
        <begin position="28"/>
        <end position="38"/>
    </location>
</feature>
<dbReference type="EMBL" id="CAUYUE010000002">
    <property type="protein sequence ID" value="CAK0746899.1"/>
    <property type="molecule type" value="Genomic_DNA"/>
</dbReference>
<feature type="region of interest" description="Disordered" evidence="1">
    <location>
        <begin position="24"/>
        <end position="55"/>
    </location>
</feature>
<gene>
    <name evidence="2" type="ORF">CVIRNUC_001726</name>
</gene>
<evidence type="ECO:0008006" key="4">
    <source>
        <dbReference type="Google" id="ProtNLM"/>
    </source>
</evidence>
<evidence type="ECO:0000313" key="2">
    <source>
        <dbReference type="EMBL" id="CAK0746899.1"/>
    </source>
</evidence>
<dbReference type="AlphaFoldDB" id="A0AAV1HVB9"/>
<dbReference type="Pfam" id="PF07224">
    <property type="entry name" value="Chlorophyllase"/>
    <property type="match status" value="1"/>
</dbReference>
<dbReference type="Proteomes" id="UP001314263">
    <property type="component" value="Unassembled WGS sequence"/>
</dbReference>
<dbReference type="PANTHER" id="PTHR33428:SF14">
    <property type="entry name" value="CARBOXYLESTERASE TYPE B DOMAIN-CONTAINING PROTEIN"/>
    <property type="match status" value="1"/>
</dbReference>
<protein>
    <recommendedName>
        <fullName evidence="4">Chlorophyllase</fullName>
    </recommendedName>
</protein>
<sequence>MQSFTSAAEGASACNEGSRVYIPARQTPARKNRASCRKRSAEYQRSRQAEPRAADAASTCRRAGQAYVQQTAEMCLDRRKSLLALASGLAFCSQPARATDLPEDPIHASEAGSLSPASAVERLMMPDYTMAGPLSSSAFPNLEHTCSRCFPACIGNRCMLRLGVIFPKDGRSKGNPPPYPLAIISGGFVTAASSYLSYARRLASWGYTVVLHDKVESATEPLSDRLSVELLREIMDWCKTDASISQLADTSRTYLCGHSRGAKISTLTAAVDDRVRALCLWDPVDVTVYAPQSAEYPSAVAALRNVQSSLPVAVVGAGKAGDCVPKSSNYRQFYNASQGPSWEVVLSKAGHFQFLDSQSMLQRTICATGPLQDVSVRSAAQAVMVAWGETMVKGAAPVSRPSDLGTAAAGDLLADLPSRTESAQEKLMQTQNLISASLALSSSDQFASRFKNFDS</sequence>
<dbReference type="Gene3D" id="3.40.50.1820">
    <property type="entry name" value="alpha/beta hydrolase"/>
    <property type="match status" value="1"/>
</dbReference>
<reference evidence="2 3" key="1">
    <citation type="submission" date="2023-10" db="EMBL/GenBank/DDBJ databases">
        <authorList>
            <person name="Maclean D."/>
            <person name="Macfadyen A."/>
        </authorList>
    </citation>
    <scope>NUCLEOTIDE SEQUENCE [LARGE SCALE GENOMIC DNA]</scope>
</reference>
<dbReference type="GO" id="GO:0015996">
    <property type="term" value="P:chlorophyll catabolic process"/>
    <property type="evidence" value="ECO:0007669"/>
    <property type="project" value="TreeGrafter"/>
</dbReference>
<dbReference type="PANTHER" id="PTHR33428">
    <property type="entry name" value="CHLOROPHYLLASE-2, CHLOROPLASTIC"/>
    <property type="match status" value="1"/>
</dbReference>
<comment type="caution">
    <text evidence="2">The sequence shown here is derived from an EMBL/GenBank/DDBJ whole genome shotgun (WGS) entry which is preliminary data.</text>
</comment>
<accession>A0AAV1HVB9</accession>
<dbReference type="InterPro" id="IPR029058">
    <property type="entry name" value="AB_hydrolase_fold"/>
</dbReference>
<keyword evidence="3" id="KW-1185">Reference proteome</keyword>
<dbReference type="InterPro" id="IPR017395">
    <property type="entry name" value="Chlorophyllase-like"/>
</dbReference>
<evidence type="ECO:0000313" key="3">
    <source>
        <dbReference type="Proteomes" id="UP001314263"/>
    </source>
</evidence>